<proteinExistence type="predicted"/>
<evidence type="ECO:0000259" key="2">
    <source>
        <dbReference type="Pfam" id="PF26035"/>
    </source>
</evidence>
<dbReference type="InterPro" id="IPR058323">
    <property type="entry name" value="DUF8010"/>
</dbReference>
<feature type="region of interest" description="Disordered" evidence="1">
    <location>
        <begin position="76"/>
        <end position="103"/>
    </location>
</feature>
<accession>A0ABT1GVI0</accession>
<dbReference type="Pfam" id="PF26035">
    <property type="entry name" value="DUF8010"/>
    <property type="match status" value="1"/>
</dbReference>
<protein>
    <submittedName>
        <fullName evidence="4">Uncharacterized protein</fullName>
    </submittedName>
</protein>
<evidence type="ECO:0000256" key="1">
    <source>
        <dbReference type="SAM" id="MobiDB-lite"/>
    </source>
</evidence>
<name>A0ABT1GVI0_9NOCA</name>
<dbReference type="Proteomes" id="UP001205740">
    <property type="component" value="Unassembled WGS sequence"/>
</dbReference>
<organism evidence="4 5">
    <name type="scientific">Williamsia serinedens</name>
    <dbReference type="NCBI Taxonomy" id="391736"/>
    <lineage>
        <taxon>Bacteria</taxon>
        <taxon>Bacillati</taxon>
        <taxon>Actinomycetota</taxon>
        <taxon>Actinomycetes</taxon>
        <taxon>Mycobacteriales</taxon>
        <taxon>Nocardiaceae</taxon>
        <taxon>Williamsia</taxon>
    </lineage>
</organism>
<evidence type="ECO:0000259" key="3">
    <source>
        <dbReference type="Pfam" id="PF26572"/>
    </source>
</evidence>
<feature type="domain" description="DUF8010" evidence="2">
    <location>
        <begin position="3"/>
        <end position="106"/>
    </location>
</feature>
<evidence type="ECO:0000313" key="5">
    <source>
        <dbReference type="Proteomes" id="UP001205740"/>
    </source>
</evidence>
<dbReference type="InterPro" id="IPR058498">
    <property type="entry name" value="DUF8185"/>
</dbReference>
<dbReference type="RefSeq" id="WP_253652531.1">
    <property type="nucleotide sequence ID" value="NZ_BAAAOE010000004.1"/>
</dbReference>
<dbReference type="EMBL" id="JAMTCG010000001">
    <property type="protein sequence ID" value="MCP2158896.1"/>
    <property type="molecule type" value="Genomic_DNA"/>
</dbReference>
<comment type="caution">
    <text evidence="4">The sequence shown here is derived from an EMBL/GenBank/DDBJ whole genome shotgun (WGS) entry which is preliminary data.</text>
</comment>
<reference evidence="4 5" key="1">
    <citation type="submission" date="2022-06" db="EMBL/GenBank/DDBJ databases">
        <title>Genomic Encyclopedia of Archaeal and Bacterial Type Strains, Phase II (KMG-II): from individual species to whole genera.</title>
        <authorList>
            <person name="Goeker M."/>
        </authorList>
    </citation>
    <scope>NUCLEOTIDE SEQUENCE [LARGE SCALE GENOMIC DNA]</scope>
    <source>
        <strain evidence="4 5">DSM 45037</strain>
    </source>
</reference>
<feature type="domain" description="DUF8185" evidence="3">
    <location>
        <begin position="110"/>
        <end position="230"/>
    </location>
</feature>
<keyword evidence="5" id="KW-1185">Reference proteome</keyword>
<gene>
    <name evidence="4" type="ORF">LX12_000060</name>
</gene>
<evidence type="ECO:0000313" key="4">
    <source>
        <dbReference type="EMBL" id="MCP2158896.1"/>
    </source>
</evidence>
<sequence length="238" mass="25138">MIDLPDLADRYDLSAFVSRARVLDETAVIRFRRRPDGAVGVWVRTPFDVLATRSVRIGVDDPDVVLDAATLQSALRTPSAPRSPFDGPSGPARIDPGFSMPSAWDGGALPPDAGFVHIDDVPARTVVGLSRDGAEVARTEGGPQGPPPSLLDQTVLDVSAAGLDGGGVEVPMRAVFAVTAMGFVIDAAGRMVTSTTPIDAIDADEPVRVRATPTWARLDARFGSVYFRRAPSIPLTPI</sequence>
<dbReference type="Pfam" id="PF26572">
    <property type="entry name" value="DUF8185"/>
    <property type="match status" value="1"/>
</dbReference>